<dbReference type="EC" id="3.1.3.67" evidence="1"/>
<evidence type="ECO:0000259" key="3">
    <source>
        <dbReference type="PROSITE" id="PS50056"/>
    </source>
</evidence>
<gene>
    <name evidence="5" type="ORF">LANO_0E12530G</name>
</gene>
<dbReference type="GO" id="GO:0005886">
    <property type="term" value="C:plasma membrane"/>
    <property type="evidence" value="ECO:0007669"/>
    <property type="project" value="TreeGrafter"/>
</dbReference>
<dbReference type="GO" id="GO:0005634">
    <property type="term" value="C:nucleus"/>
    <property type="evidence" value="ECO:0007669"/>
    <property type="project" value="TreeGrafter"/>
</dbReference>
<sequence length="441" mass="50542">MPLSFSNLTPESIIRSIYSSPINVHKNDLGLTLDLSYVTQQLIVCSYPVVNYPQLIYRNSLRDLILYLNSHHGAGNWKIYNFKVERGNSDYSDENLAALISKEDTLSGPEALYTSLNLHGNQINSLSPLENSNLSSSGLLSQGTPLAEIHQYIERYGWLDHSPPPFLLLQHILDDMHSYLTEDNHRVALLHCKIGKGRSGCVVVAYLMKFMNCSLQESRDIFMNGRFRAGITRGVTIRSQLRYLGYHELFLQLEKPIHRPKVLNGVARSRFKITTIEITNPLPHLNLDTKACSIFIKMHVYNRARNGLLEVFDTDYNDVLFDDRSHQRLAAIDVGTCVAESDIRFSFGLRFKSNEFIDSLTKMTSVSHCWLNLYWETLICSRNASLSSYTLEELRKEQIQCRDGKSFALFTIKWDELDGVKGTQNKGLKLFEYVTLRWQLL</sequence>
<keyword evidence="2" id="KW-0378">Hydrolase</keyword>
<reference evidence="6" key="1">
    <citation type="submission" date="2016-03" db="EMBL/GenBank/DDBJ databases">
        <authorList>
            <person name="Devillers Hugo."/>
        </authorList>
    </citation>
    <scope>NUCLEOTIDE SEQUENCE [LARGE SCALE GENOMIC DNA]</scope>
</reference>
<evidence type="ECO:0000256" key="2">
    <source>
        <dbReference type="ARBA" id="ARBA00022801"/>
    </source>
</evidence>
<dbReference type="OrthoDB" id="16692at2759"/>
<proteinExistence type="predicted"/>
<dbReference type="PROSITE" id="PS51181">
    <property type="entry name" value="PPASE_TENSIN"/>
    <property type="match status" value="1"/>
</dbReference>
<feature type="domain" description="Phosphatase tensin-type" evidence="4">
    <location>
        <begin position="24"/>
        <end position="254"/>
    </location>
</feature>
<evidence type="ECO:0000256" key="1">
    <source>
        <dbReference type="ARBA" id="ARBA00013015"/>
    </source>
</evidence>
<evidence type="ECO:0000313" key="6">
    <source>
        <dbReference type="Proteomes" id="UP000189911"/>
    </source>
</evidence>
<dbReference type="InterPro" id="IPR016130">
    <property type="entry name" value="Tyr_Pase_AS"/>
</dbReference>
<dbReference type="GO" id="GO:0042995">
    <property type="term" value="C:cell projection"/>
    <property type="evidence" value="ECO:0007669"/>
    <property type="project" value="TreeGrafter"/>
</dbReference>
<keyword evidence="6" id="KW-1185">Reference proteome</keyword>
<dbReference type="InterPro" id="IPR029021">
    <property type="entry name" value="Prot-tyrosine_phosphatase-like"/>
</dbReference>
<dbReference type="Gene3D" id="3.90.190.10">
    <property type="entry name" value="Protein tyrosine phosphatase superfamily"/>
    <property type="match status" value="1"/>
</dbReference>
<evidence type="ECO:0000313" key="5">
    <source>
        <dbReference type="EMBL" id="SCU96119.1"/>
    </source>
</evidence>
<dbReference type="InterPro" id="IPR051281">
    <property type="entry name" value="Dual-spec_lipid-protein_phosph"/>
</dbReference>
<protein>
    <recommendedName>
        <fullName evidence="1">phosphatidylinositol-3,4,5-trisphosphate 3-phosphatase</fullName>
        <ecNumber evidence="1">3.1.3.67</ecNumber>
    </recommendedName>
</protein>
<organism evidence="5 6">
    <name type="scientific">Lachancea nothofagi CBS 11611</name>
    <dbReference type="NCBI Taxonomy" id="1266666"/>
    <lineage>
        <taxon>Eukaryota</taxon>
        <taxon>Fungi</taxon>
        <taxon>Dikarya</taxon>
        <taxon>Ascomycota</taxon>
        <taxon>Saccharomycotina</taxon>
        <taxon>Saccharomycetes</taxon>
        <taxon>Saccharomycetales</taxon>
        <taxon>Saccharomycetaceae</taxon>
        <taxon>Lachancea</taxon>
    </lineage>
</organism>
<dbReference type="GO" id="GO:0043491">
    <property type="term" value="P:phosphatidylinositol 3-kinase/protein kinase B signal transduction"/>
    <property type="evidence" value="ECO:0007669"/>
    <property type="project" value="TreeGrafter"/>
</dbReference>
<name>A0A1G4JY70_9SACH</name>
<dbReference type="InterPro" id="IPR000340">
    <property type="entry name" value="Dual-sp_phosphatase_cat-dom"/>
</dbReference>
<dbReference type="PANTHER" id="PTHR12305:SF81">
    <property type="entry name" value="PHOSPHATIDYLINOSITOL 3,4,5-TRISPHOSPHATE 3-PHOSPHATASE AND DUAL-SPECIFICITY PROTEIN PHOSPHATASE PTEN"/>
    <property type="match status" value="1"/>
</dbReference>
<dbReference type="AlphaFoldDB" id="A0A1G4JY70"/>
<feature type="domain" description="Tyrosine specific protein phosphatases" evidence="3">
    <location>
        <begin position="170"/>
        <end position="226"/>
    </location>
</feature>
<dbReference type="PROSITE" id="PS00383">
    <property type="entry name" value="TYR_PHOSPHATASE_1"/>
    <property type="match status" value="1"/>
</dbReference>
<dbReference type="PROSITE" id="PS50056">
    <property type="entry name" value="TYR_PHOSPHATASE_2"/>
    <property type="match status" value="1"/>
</dbReference>
<dbReference type="GO" id="GO:0016314">
    <property type="term" value="F:phosphatidylinositol-3,4,5-trisphosphate 3-phosphatase activity"/>
    <property type="evidence" value="ECO:0007669"/>
    <property type="project" value="UniProtKB-EC"/>
</dbReference>
<dbReference type="InterPro" id="IPR000387">
    <property type="entry name" value="Tyr_Pase_dom"/>
</dbReference>
<dbReference type="PROSITE" id="PS51450">
    <property type="entry name" value="LRR"/>
    <property type="match status" value="1"/>
</dbReference>
<dbReference type="InterPro" id="IPR001611">
    <property type="entry name" value="Leu-rich_rpt"/>
</dbReference>
<dbReference type="GO" id="GO:0004725">
    <property type="term" value="F:protein tyrosine phosphatase activity"/>
    <property type="evidence" value="ECO:0007669"/>
    <property type="project" value="TreeGrafter"/>
</dbReference>
<dbReference type="PANTHER" id="PTHR12305">
    <property type="entry name" value="PHOSPHATASE WITH HOMOLOGY TO TENSIN"/>
    <property type="match status" value="1"/>
</dbReference>
<dbReference type="GO" id="GO:0046856">
    <property type="term" value="P:phosphatidylinositol dephosphorylation"/>
    <property type="evidence" value="ECO:0007669"/>
    <property type="project" value="TreeGrafter"/>
</dbReference>
<dbReference type="Proteomes" id="UP000189911">
    <property type="component" value="Chromosome E"/>
</dbReference>
<dbReference type="GO" id="GO:0051896">
    <property type="term" value="P:regulation of phosphatidylinositol 3-kinase/protein kinase B signal transduction"/>
    <property type="evidence" value="ECO:0007669"/>
    <property type="project" value="TreeGrafter"/>
</dbReference>
<accession>A0A1G4JY70</accession>
<dbReference type="SUPFAM" id="SSF52799">
    <property type="entry name" value="(Phosphotyrosine protein) phosphatases II"/>
    <property type="match status" value="1"/>
</dbReference>
<dbReference type="InterPro" id="IPR029023">
    <property type="entry name" value="Tensin_phosphatase"/>
</dbReference>
<dbReference type="CDD" id="cd14497">
    <property type="entry name" value="PTP_PTEN-like"/>
    <property type="match status" value="1"/>
</dbReference>
<evidence type="ECO:0000259" key="4">
    <source>
        <dbReference type="PROSITE" id="PS51181"/>
    </source>
</evidence>
<dbReference type="Pfam" id="PF00782">
    <property type="entry name" value="DSPc"/>
    <property type="match status" value="1"/>
</dbReference>
<dbReference type="EMBL" id="LT598451">
    <property type="protein sequence ID" value="SCU96119.1"/>
    <property type="molecule type" value="Genomic_DNA"/>
</dbReference>
<dbReference type="GO" id="GO:0005829">
    <property type="term" value="C:cytosol"/>
    <property type="evidence" value="ECO:0007669"/>
    <property type="project" value="TreeGrafter"/>
</dbReference>